<evidence type="ECO:0000313" key="2">
    <source>
        <dbReference type="EMBL" id="KAK6174021.1"/>
    </source>
</evidence>
<reference evidence="2 3" key="1">
    <citation type="submission" date="2024-01" db="EMBL/GenBank/DDBJ databases">
        <title>The genome of the rayed Mediterranean limpet Patella caerulea (Linnaeus, 1758).</title>
        <authorList>
            <person name="Anh-Thu Weber A."/>
            <person name="Halstead-Nussloch G."/>
        </authorList>
    </citation>
    <scope>NUCLEOTIDE SEQUENCE [LARGE SCALE GENOMIC DNA]</scope>
    <source>
        <strain evidence="2">AATW-2023a</strain>
        <tissue evidence="2">Whole specimen</tissue>
    </source>
</reference>
<dbReference type="EMBL" id="JAZGQO010000011">
    <property type="protein sequence ID" value="KAK6174021.1"/>
    <property type="molecule type" value="Genomic_DNA"/>
</dbReference>
<dbReference type="AlphaFoldDB" id="A0AAN8JDS4"/>
<comment type="caution">
    <text evidence="2">The sequence shown here is derived from an EMBL/GenBank/DDBJ whole genome shotgun (WGS) entry which is preliminary data.</text>
</comment>
<evidence type="ECO:0000256" key="1">
    <source>
        <dbReference type="SAM" id="MobiDB-lite"/>
    </source>
</evidence>
<protein>
    <submittedName>
        <fullName evidence="2">Uncharacterized protein</fullName>
    </submittedName>
</protein>
<feature type="region of interest" description="Disordered" evidence="1">
    <location>
        <begin position="102"/>
        <end position="141"/>
    </location>
</feature>
<keyword evidence="3" id="KW-1185">Reference proteome</keyword>
<sequence>MEGMNWNGESRFRLHAVVGRASVWRVRNTRLAPGTFCQVYHLAGDPQWFGETSPMTIQGSLTGARYIQEVMDSVIIDPGTCCHMNSMASPVSCFDPNRTCLGHHGPSGTKNESFSTKPKGTGGSSSRRVAADTHGTIKEHG</sequence>
<organism evidence="2 3">
    <name type="scientific">Patella caerulea</name>
    <name type="common">Rayed Mediterranean limpet</name>
    <dbReference type="NCBI Taxonomy" id="87958"/>
    <lineage>
        <taxon>Eukaryota</taxon>
        <taxon>Metazoa</taxon>
        <taxon>Spiralia</taxon>
        <taxon>Lophotrochozoa</taxon>
        <taxon>Mollusca</taxon>
        <taxon>Gastropoda</taxon>
        <taxon>Patellogastropoda</taxon>
        <taxon>Patelloidea</taxon>
        <taxon>Patellidae</taxon>
        <taxon>Patella</taxon>
    </lineage>
</organism>
<evidence type="ECO:0000313" key="3">
    <source>
        <dbReference type="Proteomes" id="UP001347796"/>
    </source>
</evidence>
<proteinExistence type="predicted"/>
<accession>A0AAN8JDS4</accession>
<name>A0AAN8JDS4_PATCE</name>
<feature type="compositionally biased region" description="Basic and acidic residues" evidence="1">
    <location>
        <begin position="129"/>
        <end position="141"/>
    </location>
</feature>
<dbReference type="Proteomes" id="UP001347796">
    <property type="component" value="Unassembled WGS sequence"/>
</dbReference>
<gene>
    <name evidence="2" type="ORF">SNE40_017373</name>
</gene>